<gene>
    <name evidence="2" type="ORF">NBRC110019_14190</name>
</gene>
<dbReference type="Pfam" id="PF13585">
    <property type="entry name" value="CHU_C"/>
    <property type="match status" value="1"/>
</dbReference>
<proteinExistence type="predicted"/>
<evidence type="ECO:0000313" key="2">
    <source>
        <dbReference type="EMBL" id="GLB52379.1"/>
    </source>
</evidence>
<dbReference type="EMBL" id="BRVP01000008">
    <property type="protein sequence ID" value="GLB52379.1"/>
    <property type="molecule type" value="Genomic_DNA"/>
</dbReference>
<organism evidence="2 3">
    <name type="scientific">Neptunitalea chrysea</name>
    <dbReference type="NCBI Taxonomy" id="1647581"/>
    <lineage>
        <taxon>Bacteria</taxon>
        <taxon>Pseudomonadati</taxon>
        <taxon>Bacteroidota</taxon>
        <taxon>Flavobacteriia</taxon>
        <taxon>Flavobacteriales</taxon>
        <taxon>Flavobacteriaceae</taxon>
        <taxon>Neptunitalea</taxon>
    </lineage>
</organism>
<evidence type="ECO:0008006" key="4">
    <source>
        <dbReference type="Google" id="ProtNLM"/>
    </source>
</evidence>
<feature type="chain" id="PRO_5040874605" description="Gliding motility-associated C-terminal domain-containing protein" evidence="1">
    <location>
        <begin position="26"/>
        <end position="2054"/>
    </location>
</feature>
<feature type="signal peptide" evidence="1">
    <location>
        <begin position="1"/>
        <end position="25"/>
    </location>
</feature>
<accession>A0A9W6B6Y0</accession>
<evidence type="ECO:0000256" key="1">
    <source>
        <dbReference type="SAM" id="SignalP"/>
    </source>
</evidence>
<protein>
    <recommendedName>
        <fullName evidence="4">Gliding motility-associated C-terminal domain-containing protein</fullName>
    </recommendedName>
</protein>
<comment type="caution">
    <text evidence="2">The sequence shown here is derived from an EMBL/GenBank/DDBJ whole genome shotgun (WGS) entry which is preliminary data.</text>
</comment>
<dbReference type="Proteomes" id="UP001143545">
    <property type="component" value="Unassembled WGS sequence"/>
</dbReference>
<dbReference type="NCBIfam" id="TIGR04131">
    <property type="entry name" value="Bac_Flav_CTERM"/>
    <property type="match status" value="1"/>
</dbReference>
<keyword evidence="3" id="KW-1185">Reference proteome</keyword>
<dbReference type="RefSeq" id="WP_281753622.1">
    <property type="nucleotide sequence ID" value="NZ_BRVP01000008.1"/>
</dbReference>
<evidence type="ECO:0000313" key="3">
    <source>
        <dbReference type="Proteomes" id="UP001143545"/>
    </source>
</evidence>
<name>A0A9W6B6Y0_9FLAO</name>
<sequence>MGKNTLRGLYILLLVSLLSIENGFAQCPTVNETTQSFCDTEEATIADLVAIDNGGGLNWYGSSTSTAPLVSTSPLQNGVTYYADNSSGNCGTRTAVNVIVYTTPTGINFQGFCITNSLAPLPTLDDLFVVGTNIQWYDAAVDGTLLPSTTTLVNNTVYYASQTPTGLGCETTRFAILVSLVDVSTAPSGSTEQYFCDDSSNPPTIGDLVASGNNNWYATLTSTVPLSSTQVLVDGETYYSTYVAPPCESETRLPVTVTIYPENFAGDDNTIIICSNDIMSTGSVDLFASLAGTPDIGGSWSGPLPVSGGVVDITSMTMGDSFDFTYTASNSVNCPSDTAVVTLYVPDDPDSGTAGSITLCSYDPTVDLFTLLGGTPETGGVWTPALNSGTNVFDPSIDPSATYTYTVTSPGNCSQSSTNVIVEVIYDVNSGLYTGTQDICNTDGTFDLFTLLDGSEDTGGTWSVIGGATVSNPINIASFTEGNYSYTYEVTNSCFSSSTDVTFHISNPLSSGTFTGTQDVCVTDGTFDLFNLLDGSEDSGGVWTDSASNVISNIVDISAYTAGIYNFEYSITNVCGTFSTAVILQVSTPLSAGNFTGTMVNCSSTGMFDLSDLLDGTQDAGGIWLDSSNNTISNPIDVATYVAGSYSYTYSVTNVCGTDTEDVTIVFPDTPDAGIDGSIELCITDAPIDLFNILTGTPDSGGVWTPTLNSGTGLFDPSVDSTGAYIYTVTSSGDCLQDAATVNVVVHPLPVSGTFTGVQEICNASGNFNLVSLLDGSQDAGGTWTDSSNTTVSNILDLNLLSTGTYTYTYTVTNFCTTVSTDVTFVLVDTLSAGNFTGLQDVCITDGTFDLSSLLDGSQDLGGVWEDASSTIVTNPLDISILILGNHTYTYAVTNSCGTFSTDVTFSLFDQPSSGVFTGVQENCTSAGVYDLFTLLDGTEDAGGQWFDSSNNAVTSTIDVSGFSAGTYNYYYEVTNVCGTTSTTVTLSFANQPDAGTNASIGFCPADAASDLFNALGGTPEAGGTWSPALASGTGFFDPGLDAAGTYTYTVTTTAGCLQSSANVTVSILPLPNAGVFTGIQQACSNTGTFDLFTLLDGSQDAGGVWEDSGSSSVTSLLDISSYSNGVYTFTYTVTNTCDVATTDVTLEIITNPESGVFVGSTAVCPSAGTFDLTTLLDGSQNLGGTWSDTNGTVINPIDVSTFIGGSYDYTYEVTNLCGTASTTVTFTVPDMVDAGVDATFDICATGIATDLFSELGGTPETGGIWSPALSSGTGVFDPALDAAGVYTYTVTSAGACYQASASVTVTISGAPSSGVFTGSQEVCPSIGTFDLNLLLDGSQDTSGDWYEAGTTTIIVNPLDVSAFTTGTYSYDYSVSNGCGASTTSVSFVVPSVPDAGSDGGADFCLNGTGDDLFNYLAGTPETGGTWSPALASGTGVFDPTVDTAGVYTYTVASSSGCFQSSANVTVTMSNTAPHSGVFLGVEDVCTSVGTFDLITLLSGYSSTTGTWTDGSGNIITNPIDVSTYATGVYDFTYEITNSCGTSSVDAQINVFGDVNLSSSDLMVQSPVCYGDYATVTITNGTMLDGDYNISYSLSGANTVATQVTLVTMASGTGQFTISGATYLTTSGTTTVTIENIEYVSVAGCAFNSVGVSIDMEVSDLLDIDDSQISIDSICFGEDGIVELTGLSIPDGNYELTYLLESSSSLGIYTGSVTVTSGIGTLIIPAANILDNDDVYSFEINVIFNVDTGCSNINEDAAALFNVYPVIDINVNLTKLTADETCLNSDNVVTIINTSVPDNDYSISYELSGAVSYTETGIDVTFVNGETTFVIDGSVLNTGGTVSVLLTTLEYVGGQCPVTFTNIATTTFDVLDAELPELIYEGNVFCIQDYPVITVADLSNNVDTPLDNVIWYETETGTTILDPSTVLADGQIVYGVYEMYAACTDVGRLEVTIEEDFCDIIIPDGFSANNDGINETFEIKEIRTYYPDFQIEIFNRYGTIVYRGNYDTPDWDGTATEGGIVIGSNKLPAGVYFYILKLHDEENRVIQGRLFLNR</sequence>
<dbReference type="InterPro" id="IPR026341">
    <property type="entry name" value="T9SS_type_B"/>
</dbReference>
<reference evidence="2" key="1">
    <citation type="submission" date="2022-07" db="EMBL/GenBank/DDBJ databases">
        <title>Taxonomy of Novel Oxalotrophic and Methylotrophic Bacteria.</title>
        <authorList>
            <person name="Sahin N."/>
            <person name="Tani A."/>
        </authorList>
    </citation>
    <scope>NUCLEOTIDE SEQUENCE</scope>
    <source>
        <strain evidence="2">AM327</strain>
    </source>
</reference>
<keyword evidence="1" id="KW-0732">Signal</keyword>